<evidence type="ECO:0000313" key="2">
    <source>
        <dbReference type="EMBL" id="KNZ62078.1"/>
    </source>
</evidence>
<dbReference type="AlphaFoldDB" id="A0A0L6VMT5"/>
<reference evidence="2 3" key="1">
    <citation type="submission" date="2015-08" db="EMBL/GenBank/DDBJ databases">
        <title>Next Generation Sequencing and Analysis of the Genome of Puccinia sorghi L Schw, the Causal Agent of Maize Common Rust.</title>
        <authorList>
            <person name="Rochi L."/>
            <person name="Burguener G."/>
            <person name="Darino M."/>
            <person name="Turjanski A."/>
            <person name="Kreff E."/>
            <person name="Dieguez M.J."/>
            <person name="Sacco F."/>
        </authorList>
    </citation>
    <scope>NUCLEOTIDE SEQUENCE [LARGE SCALE GENOMIC DNA]</scope>
    <source>
        <strain evidence="2 3">RO10H11247</strain>
    </source>
</reference>
<comment type="caution">
    <text evidence="2">The sequence shown here is derived from an EMBL/GenBank/DDBJ whole genome shotgun (WGS) entry which is preliminary data.</text>
</comment>
<gene>
    <name evidence="2" type="ORF">VP01_1316g5</name>
</gene>
<dbReference type="Proteomes" id="UP000037035">
    <property type="component" value="Unassembled WGS sequence"/>
</dbReference>
<dbReference type="VEuPathDB" id="FungiDB:VP01_1316g5"/>
<organism evidence="2 3">
    <name type="scientific">Puccinia sorghi</name>
    <dbReference type="NCBI Taxonomy" id="27349"/>
    <lineage>
        <taxon>Eukaryota</taxon>
        <taxon>Fungi</taxon>
        <taxon>Dikarya</taxon>
        <taxon>Basidiomycota</taxon>
        <taxon>Pucciniomycotina</taxon>
        <taxon>Pucciniomycetes</taxon>
        <taxon>Pucciniales</taxon>
        <taxon>Pucciniaceae</taxon>
        <taxon>Puccinia</taxon>
    </lineage>
</organism>
<protein>
    <submittedName>
        <fullName evidence="2">Uncharacterized protein</fullName>
    </submittedName>
</protein>
<feature type="compositionally biased region" description="Low complexity" evidence="1">
    <location>
        <begin position="20"/>
        <end position="30"/>
    </location>
</feature>
<name>A0A0L6VMT5_9BASI</name>
<feature type="compositionally biased region" description="Pro residues" evidence="1">
    <location>
        <begin position="10"/>
        <end position="19"/>
    </location>
</feature>
<dbReference type="EMBL" id="LAVV01003521">
    <property type="protein sequence ID" value="KNZ62078.1"/>
    <property type="molecule type" value="Genomic_DNA"/>
</dbReference>
<keyword evidence="3" id="KW-1185">Reference proteome</keyword>
<proteinExistence type="predicted"/>
<sequence>MELLEKSPLLNPPPNPPQAAAPVDAPVNPQTQAQTARPGHEVPPHLMQPVDQIYCPPTGPEFSHLSWLEQLKLPDVWFSGDSATLTSFLHFIWDFLRPQENCKSIAPSKNWYNSLVYDNARRKGVLDPYVDHDGVEFVPPPLLLSQAFLDVISVFGDRFMKENAKRALNACKQRNLTIGQYNSQF</sequence>
<evidence type="ECO:0000256" key="1">
    <source>
        <dbReference type="SAM" id="MobiDB-lite"/>
    </source>
</evidence>
<dbReference type="OrthoDB" id="2516739at2759"/>
<accession>A0A0L6VMT5</accession>
<evidence type="ECO:0000313" key="3">
    <source>
        <dbReference type="Proteomes" id="UP000037035"/>
    </source>
</evidence>
<feature type="region of interest" description="Disordered" evidence="1">
    <location>
        <begin position="1"/>
        <end position="40"/>
    </location>
</feature>